<keyword evidence="2" id="KW-1185">Reference proteome</keyword>
<protein>
    <submittedName>
        <fullName evidence="1">Uncharacterized protein</fullName>
    </submittedName>
</protein>
<sequence>MMSIRDAVWKKDKQAMQVALGHQNLELMAKLRGLQREVHPIENEWKTKANALEDCLKAEQAEKKACYER</sequence>
<organism evidence="1 2">
    <name type="scientific">Pleuronectes platessa</name>
    <name type="common">European plaice</name>
    <dbReference type="NCBI Taxonomy" id="8262"/>
    <lineage>
        <taxon>Eukaryota</taxon>
        <taxon>Metazoa</taxon>
        <taxon>Chordata</taxon>
        <taxon>Craniata</taxon>
        <taxon>Vertebrata</taxon>
        <taxon>Euteleostomi</taxon>
        <taxon>Actinopterygii</taxon>
        <taxon>Neopterygii</taxon>
        <taxon>Teleostei</taxon>
        <taxon>Neoteleostei</taxon>
        <taxon>Acanthomorphata</taxon>
        <taxon>Carangaria</taxon>
        <taxon>Pleuronectiformes</taxon>
        <taxon>Pleuronectoidei</taxon>
        <taxon>Pleuronectidae</taxon>
        <taxon>Pleuronectes</taxon>
    </lineage>
</organism>
<reference evidence="1" key="1">
    <citation type="submission" date="2020-03" db="EMBL/GenBank/DDBJ databases">
        <authorList>
            <person name="Weist P."/>
        </authorList>
    </citation>
    <scope>NUCLEOTIDE SEQUENCE</scope>
</reference>
<evidence type="ECO:0000313" key="2">
    <source>
        <dbReference type="Proteomes" id="UP001153269"/>
    </source>
</evidence>
<dbReference type="EMBL" id="CADEAL010001846">
    <property type="protein sequence ID" value="CAB1436031.1"/>
    <property type="molecule type" value="Genomic_DNA"/>
</dbReference>
<evidence type="ECO:0000313" key="1">
    <source>
        <dbReference type="EMBL" id="CAB1436031.1"/>
    </source>
</evidence>
<proteinExistence type="predicted"/>
<accession>A0A9N7YSM1</accession>
<name>A0A9N7YSM1_PLEPL</name>
<comment type="caution">
    <text evidence="1">The sequence shown here is derived from an EMBL/GenBank/DDBJ whole genome shotgun (WGS) entry which is preliminary data.</text>
</comment>
<gene>
    <name evidence="1" type="ORF">PLEPLA_LOCUS24045</name>
</gene>
<dbReference type="AlphaFoldDB" id="A0A9N7YSM1"/>
<dbReference type="Proteomes" id="UP001153269">
    <property type="component" value="Unassembled WGS sequence"/>
</dbReference>